<reference evidence="8 9" key="1">
    <citation type="submission" date="2019-02" db="EMBL/GenBank/DDBJ databases">
        <title>Sequencing the genomes of 1000 actinobacteria strains.</title>
        <authorList>
            <person name="Klenk H.-P."/>
        </authorList>
    </citation>
    <scope>NUCLEOTIDE SEQUENCE [LARGE SCALE GENOMIC DNA]</scope>
    <source>
        <strain evidence="8 9">DSM 17364</strain>
    </source>
</reference>
<sequence>MGLTSRRTAPPRASKQHDDGVGRAPTVRDVHVQLRDASATRLMHTRRMRALQLKALGRMLVEGEQELLDALAADLGKPAVEAHLTEIDLVKHEVDFALLHLSEWMEAHHAKIPMLLQPASAKTEPQPKGAILIIGAWNYPVQVLLGPLVGALAAGNVAALKPSELAPATSAAIARLVPRYLDRRAVQVLEGGADVSAELLGLEWDHICFTGSQRVGRIVAEAAAKHLTPVTLELGGKCPAVVLDGNLHAAGRRIAHGKILNAGQTCTAPDYVLAVGQGMEKLPEVIHRAFVRFFGRDASASRDYGRIVNRKAFDRLVGFIEDAEIDRSVRVIGGGYDAETLYIEPTILVGVDPEAAVMQEEIFGPILPILTVASLDEAMRFINARPSPLAAYLFSERPRPHSVFEDQVRAGAIAFNVCNMHAAVSTLPFGGVGASGMGNYHGRYGFDTFSQLRPVFSKTALVDTLKIAYPPYRKGKTRVVRSVNLGSAGRQDVDVKPGDKPGM</sequence>
<dbReference type="InterPro" id="IPR015590">
    <property type="entry name" value="Aldehyde_DH_dom"/>
</dbReference>
<dbReference type="SUPFAM" id="SSF53720">
    <property type="entry name" value="ALDH-like"/>
    <property type="match status" value="1"/>
</dbReference>
<dbReference type="Gene3D" id="3.40.309.10">
    <property type="entry name" value="Aldehyde Dehydrogenase, Chain A, domain 2"/>
    <property type="match status" value="1"/>
</dbReference>
<feature type="region of interest" description="Disordered" evidence="6">
    <location>
        <begin position="1"/>
        <end position="26"/>
    </location>
</feature>
<accession>A0A4Q8AFU0</accession>
<evidence type="ECO:0000256" key="1">
    <source>
        <dbReference type="ARBA" id="ARBA00009986"/>
    </source>
</evidence>
<evidence type="ECO:0000313" key="8">
    <source>
        <dbReference type="EMBL" id="RZU63217.1"/>
    </source>
</evidence>
<keyword evidence="3" id="KW-0520">NAD</keyword>
<feature type="domain" description="Aldehyde dehydrogenase" evidence="7">
    <location>
        <begin position="47"/>
        <end position="453"/>
    </location>
</feature>
<evidence type="ECO:0000256" key="5">
    <source>
        <dbReference type="PIRSR" id="PIRSR036492-1"/>
    </source>
</evidence>
<dbReference type="AlphaFoldDB" id="A0A4Q8AFU0"/>
<evidence type="ECO:0000259" key="7">
    <source>
        <dbReference type="Pfam" id="PF00171"/>
    </source>
</evidence>
<protein>
    <recommendedName>
        <fullName evidence="4">Aldehyde dehydrogenase</fullName>
    </recommendedName>
</protein>
<dbReference type="CDD" id="cd07087">
    <property type="entry name" value="ALDH_F3-13-14_CALDH-like"/>
    <property type="match status" value="1"/>
</dbReference>
<evidence type="ECO:0000256" key="6">
    <source>
        <dbReference type="SAM" id="MobiDB-lite"/>
    </source>
</evidence>
<dbReference type="PIRSF" id="PIRSF036492">
    <property type="entry name" value="ALDH"/>
    <property type="match status" value="1"/>
</dbReference>
<comment type="caution">
    <text evidence="8">The sequence shown here is derived from an EMBL/GenBank/DDBJ whole genome shotgun (WGS) entry which is preliminary data.</text>
</comment>
<dbReference type="InterPro" id="IPR016161">
    <property type="entry name" value="Ald_DH/histidinol_DH"/>
</dbReference>
<evidence type="ECO:0000256" key="3">
    <source>
        <dbReference type="ARBA" id="ARBA00023027"/>
    </source>
</evidence>
<gene>
    <name evidence="8" type="ORF">EV380_2829</name>
</gene>
<dbReference type="FunFam" id="3.40.605.10:FF:000004">
    <property type="entry name" value="Aldehyde dehydrogenase"/>
    <property type="match status" value="1"/>
</dbReference>
<dbReference type="GO" id="GO:0004029">
    <property type="term" value="F:aldehyde dehydrogenase (NAD+) activity"/>
    <property type="evidence" value="ECO:0007669"/>
    <property type="project" value="TreeGrafter"/>
</dbReference>
<feature type="active site" evidence="5">
    <location>
        <position position="233"/>
    </location>
</feature>
<keyword evidence="9" id="KW-1185">Reference proteome</keyword>
<dbReference type="InterPro" id="IPR012394">
    <property type="entry name" value="Aldehyde_DH_NAD(P)"/>
</dbReference>
<dbReference type="GO" id="GO:0005737">
    <property type="term" value="C:cytoplasm"/>
    <property type="evidence" value="ECO:0007669"/>
    <property type="project" value="TreeGrafter"/>
</dbReference>
<proteinExistence type="inferred from homology"/>
<keyword evidence="2 4" id="KW-0560">Oxidoreductase</keyword>
<dbReference type="RefSeq" id="WP_242607638.1">
    <property type="nucleotide sequence ID" value="NZ_SHLA01000001.1"/>
</dbReference>
<dbReference type="EMBL" id="SHLA01000001">
    <property type="protein sequence ID" value="RZU63217.1"/>
    <property type="molecule type" value="Genomic_DNA"/>
</dbReference>
<evidence type="ECO:0000256" key="4">
    <source>
        <dbReference type="PIRNR" id="PIRNR036492"/>
    </source>
</evidence>
<organism evidence="8 9">
    <name type="scientific">Zhihengliuella halotolerans</name>
    <dbReference type="NCBI Taxonomy" id="370736"/>
    <lineage>
        <taxon>Bacteria</taxon>
        <taxon>Bacillati</taxon>
        <taxon>Actinomycetota</taxon>
        <taxon>Actinomycetes</taxon>
        <taxon>Micrococcales</taxon>
        <taxon>Micrococcaceae</taxon>
        <taxon>Zhihengliuella</taxon>
    </lineage>
</organism>
<dbReference type="Pfam" id="PF00171">
    <property type="entry name" value="Aldedh"/>
    <property type="match status" value="1"/>
</dbReference>
<dbReference type="InterPro" id="IPR016162">
    <property type="entry name" value="Ald_DH_N"/>
</dbReference>
<evidence type="ECO:0000313" key="9">
    <source>
        <dbReference type="Proteomes" id="UP000292685"/>
    </source>
</evidence>
<comment type="similarity">
    <text evidence="1 4">Belongs to the aldehyde dehydrogenase family.</text>
</comment>
<dbReference type="Gene3D" id="3.40.605.10">
    <property type="entry name" value="Aldehyde Dehydrogenase, Chain A, domain 1"/>
    <property type="match status" value="1"/>
</dbReference>
<name>A0A4Q8AFU0_9MICC</name>
<dbReference type="PANTHER" id="PTHR43570:SF16">
    <property type="entry name" value="ALDEHYDE DEHYDROGENASE TYPE III, ISOFORM Q"/>
    <property type="match status" value="1"/>
</dbReference>
<dbReference type="GO" id="GO:0006081">
    <property type="term" value="P:aldehyde metabolic process"/>
    <property type="evidence" value="ECO:0007669"/>
    <property type="project" value="InterPro"/>
</dbReference>
<dbReference type="InterPro" id="IPR016163">
    <property type="entry name" value="Ald_DH_C"/>
</dbReference>
<dbReference type="Proteomes" id="UP000292685">
    <property type="component" value="Unassembled WGS sequence"/>
</dbReference>
<evidence type="ECO:0000256" key="2">
    <source>
        <dbReference type="ARBA" id="ARBA00023002"/>
    </source>
</evidence>
<feature type="compositionally biased region" description="Basic and acidic residues" evidence="6">
    <location>
        <begin position="15"/>
        <end position="26"/>
    </location>
</feature>
<dbReference type="FunFam" id="3.40.309.10:FF:000003">
    <property type="entry name" value="Aldehyde dehydrogenase"/>
    <property type="match status" value="1"/>
</dbReference>
<dbReference type="PANTHER" id="PTHR43570">
    <property type="entry name" value="ALDEHYDE DEHYDROGENASE"/>
    <property type="match status" value="1"/>
</dbReference>
<feature type="active site" evidence="5">
    <location>
        <position position="266"/>
    </location>
</feature>